<proteinExistence type="predicted"/>
<feature type="non-terminal residue" evidence="2">
    <location>
        <position position="1"/>
    </location>
</feature>
<dbReference type="EMBL" id="LXQA011262220">
    <property type="protein sequence ID" value="MCI91074.1"/>
    <property type="molecule type" value="Genomic_DNA"/>
</dbReference>
<keyword evidence="1" id="KW-0472">Membrane</keyword>
<dbReference type="AlphaFoldDB" id="A0A392VRR2"/>
<dbReference type="Proteomes" id="UP000265520">
    <property type="component" value="Unassembled WGS sequence"/>
</dbReference>
<name>A0A392VRR2_9FABA</name>
<keyword evidence="1" id="KW-0812">Transmembrane</keyword>
<accession>A0A392VRR2</accession>
<keyword evidence="3" id="KW-1185">Reference proteome</keyword>
<keyword evidence="1" id="KW-1133">Transmembrane helix</keyword>
<comment type="caution">
    <text evidence="2">The sequence shown here is derived from an EMBL/GenBank/DDBJ whole genome shotgun (WGS) entry which is preliminary data.</text>
</comment>
<protein>
    <submittedName>
        <fullName evidence="2">Uncharacterized protein</fullName>
    </submittedName>
</protein>
<evidence type="ECO:0000313" key="3">
    <source>
        <dbReference type="Proteomes" id="UP000265520"/>
    </source>
</evidence>
<evidence type="ECO:0000256" key="1">
    <source>
        <dbReference type="SAM" id="Phobius"/>
    </source>
</evidence>
<evidence type="ECO:0000313" key="2">
    <source>
        <dbReference type="EMBL" id="MCI91074.1"/>
    </source>
</evidence>
<feature type="transmembrane region" description="Helical" evidence="1">
    <location>
        <begin position="12"/>
        <end position="28"/>
    </location>
</feature>
<reference evidence="2 3" key="1">
    <citation type="journal article" date="2018" name="Front. Plant Sci.">
        <title>Red Clover (Trifolium pratense) and Zigzag Clover (T. medium) - A Picture of Genomic Similarities and Differences.</title>
        <authorList>
            <person name="Dluhosova J."/>
            <person name="Istvanek J."/>
            <person name="Nedelnik J."/>
            <person name="Repkova J."/>
        </authorList>
    </citation>
    <scope>NUCLEOTIDE SEQUENCE [LARGE SCALE GENOMIC DNA]</scope>
    <source>
        <strain evidence="3">cv. 10/8</strain>
        <tissue evidence="2">Leaf</tissue>
    </source>
</reference>
<sequence>SFSLATKLVNVAKAYAICAFVLAAAMIPERITTRC</sequence>
<organism evidence="2 3">
    <name type="scientific">Trifolium medium</name>
    <dbReference type="NCBI Taxonomy" id="97028"/>
    <lineage>
        <taxon>Eukaryota</taxon>
        <taxon>Viridiplantae</taxon>
        <taxon>Streptophyta</taxon>
        <taxon>Embryophyta</taxon>
        <taxon>Tracheophyta</taxon>
        <taxon>Spermatophyta</taxon>
        <taxon>Magnoliopsida</taxon>
        <taxon>eudicotyledons</taxon>
        <taxon>Gunneridae</taxon>
        <taxon>Pentapetalae</taxon>
        <taxon>rosids</taxon>
        <taxon>fabids</taxon>
        <taxon>Fabales</taxon>
        <taxon>Fabaceae</taxon>
        <taxon>Papilionoideae</taxon>
        <taxon>50 kb inversion clade</taxon>
        <taxon>NPAAA clade</taxon>
        <taxon>Hologalegina</taxon>
        <taxon>IRL clade</taxon>
        <taxon>Trifolieae</taxon>
        <taxon>Trifolium</taxon>
    </lineage>
</organism>